<dbReference type="EMBL" id="SRLO01000298">
    <property type="protein sequence ID" value="TNN62239.1"/>
    <property type="molecule type" value="Genomic_DNA"/>
</dbReference>
<dbReference type="OrthoDB" id="10643729at2759"/>
<name>A0A4Z2H8T9_9TELE</name>
<reference evidence="1 2" key="1">
    <citation type="submission" date="2019-03" db="EMBL/GenBank/DDBJ databases">
        <title>First draft genome of Liparis tanakae, snailfish: a comprehensive survey of snailfish specific genes.</title>
        <authorList>
            <person name="Kim W."/>
            <person name="Song I."/>
            <person name="Jeong J.-H."/>
            <person name="Kim D."/>
            <person name="Kim S."/>
            <person name="Ryu S."/>
            <person name="Song J.Y."/>
            <person name="Lee S.K."/>
        </authorList>
    </citation>
    <scope>NUCLEOTIDE SEQUENCE [LARGE SCALE GENOMIC DNA]</scope>
    <source>
        <tissue evidence="1">Muscle</tissue>
    </source>
</reference>
<keyword evidence="2" id="KW-1185">Reference proteome</keyword>
<sequence length="130" mass="14484">MLQVPVVHGKAGAWEGFEGGWQQQPTRKLSELKLSFTVHEREDCFVVVDWHGAVDDGPSNIKHQWQCLTPIHLSLLAGRTENRFSASPGLFLTGRRMRKYPDQNRLSGQASAANLVLSMCEQVKALGKKA</sequence>
<organism evidence="1 2">
    <name type="scientific">Liparis tanakae</name>
    <name type="common">Tanaka's snailfish</name>
    <dbReference type="NCBI Taxonomy" id="230148"/>
    <lineage>
        <taxon>Eukaryota</taxon>
        <taxon>Metazoa</taxon>
        <taxon>Chordata</taxon>
        <taxon>Craniata</taxon>
        <taxon>Vertebrata</taxon>
        <taxon>Euteleostomi</taxon>
        <taxon>Actinopterygii</taxon>
        <taxon>Neopterygii</taxon>
        <taxon>Teleostei</taxon>
        <taxon>Neoteleostei</taxon>
        <taxon>Acanthomorphata</taxon>
        <taxon>Eupercaria</taxon>
        <taxon>Perciformes</taxon>
        <taxon>Cottioidei</taxon>
        <taxon>Cottales</taxon>
        <taxon>Liparidae</taxon>
        <taxon>Liparis</taxon>
    </lineage>
</organism>
<gene>
    <name evidence="1" type="ORF">EYF80_027503</name>
</gene>
<protein>
    <submittedName>
        <fullName evidence="1">Uncharacterized protein</fullName>
    </submittedName>
</protein>
<comment type="caution">
    <text evidence="1">The sequence shown here is derived from an EMBL/GenBank/DDBJ whole genome shotgun (WGS) entry which is preliminary data.</text>
</comment>
<dbReference type="Proteomes" id="UP000314294">
    <property type="component" value="Unassembled WGS sequence"/>
</dbReference>
<dbReference type="AlphaFoldDB" id="A0A4Z2H8T9"/>
<evidence type="ECO:0000313" key="2">
    <source>
        <dbReference type="Proteomes" id="UP000314294"/>
    </source>
</evidence>
<proteinExistence type="predicted"/>
<accession>A0A4Z2H8T9</accession>
<evidence type="ECO:0000313" key="1">
    <source>
        <dbReference type="EMBL" id="TNN62239.1"/>
    </source>
</evidence>